<dbReference type="InterPro" id="IPR013766">
    <property type="entry name" value="Thioredoxin_domain"/>
</dbReference>
<dbReference type="InterPro" id="IPR012336">
    <property type="entry name" value="Thioredoxin-like_fold"/>
</dbReference>
<evidence type="ECO:0000259" key="2">
    <source>
        <dbReference type="PROSITE" id="PS51352"/>
    </source>
</evidence>
<dbReference type="SUPFAM" id="SSF52833">
    <property type="entry name" value="Thioredoxin-like"/>
    <property type="match status" value="1"/>
</dbReference>
<gene>
    <name evidence="3" type="ORF">FHS28_002382</name>
</gene>
<keyword evidence="4" id="KW-1185">Reference proteome</keyword>
<dbReference type="PANTHER" id="PTHR32234">
    <property type="entry name" value="THIOL:DISULFIDE INTERCHANGE PROTEIN DSBD"/>
    <property type="match status" value="1"/>
</dbReference>
<sequence>MTRTLSMHRALRVTLLAAAVTTLGALTAHTPAAMAAAAQSSAAIAWQEASGDADIDRAFQQAASEKKPVLLYWGAKWCPPCNQLKATLFNRADFIEQSRAFVAVHIDGDNPGAQRLGARFKVRGYPTMILFNNQRQELTRLPGEADAAQVLQVLQLGLAGGRPVKAVLADAQAGRKLSASEWKLLGFYGWDTDEQQLVPASQRPALLARLAQASQGVDEDTSTRLWLKALASAGEGGQPPKADAALRSRINQVLADPAAARVQVDVLANSADDIAVALAPTAGADRQALVARLDSALKRFQADATLSRADRLQALLARVELARLDQPKAELHPKLDPALLAEVKATAARTDQEATDGYERQAVITSAAHVLGRAGLWADSDALLKASLAKSHSPYYLMSYLGGNARKQGRTEEALRWYEEAFNRSEGPATRLQWGSNYLSALVELTPQDSARIEKAASQLLAEAEKDKGAFYERSARSLQKVGSQLTAWNAKGQHDASLKRLRTQLDGVCAKQSEASDKAVCEGLLKKG</sequence>
<feature type="domain" description="Thioredoxin" evidence="2">
    <location>
        <begin position="34"/>
        <end position="159"/>
    </location>
</feature>
<dbReference type="InterPro" id="IPR036249">
    <property type="entry name" value="Thioredoxin-like_sf"/>
</dbReference>
<dbReference type="Proteomes" id="UP000574369">
    <property type="component" value="Unassembled WGS sequence"/>
</dbReference>
<evidence type="ECO:0000256" key="1">
    <source>
        <dbReference type="SAM" id="SignalP"/>
    </source>
</evidence>
<evidence type="ECO:0000313" key="4">
    <source>
        <dbReference type="Proteomes" id="UP000574369"/>
    </source>
</evidence>
<dbReference type="Pfam" id="PF13098">
    <property type="entry name" value="Thioredoxin_2"/>
    <property type="match status" value="1"/>
</dbReference>
<reference evidence="3 4" key="1">
    <citation type="submission" date="2020-08" db="EMBL/GenBank/DDBJ databases">
        <title>Genomic Encyclopedia of Type Strains, Phase III (KMG-III): the genomes of soil and plant-associated and newly described type strains.</title>
        <authorList>
            <person name="Whitman W."/>
        </authorList>
    </citation>
    <scope>NUCLEOTIDE SEQUENCE [LARGE SCALE GENOMIC DNA]</scope>
    <source>
        <strain evidence="3 4">CECT 7247</strain>
    </source>
</reference>
<comment type="caution">
    <text evidence="3">The sequence shown here is derived from an EMBL/GenBank/DDBJ whole genome shotgun (WGS) entry which is preliminary data.</text>
</comment>
<protein>
    <submittedName>
        <fullName evidence="3">Thioredoxin-related protein</fullName>
    </submittedName>
</protein>
<evidence type="ECO:0000313" key="3">
    <source>
        <dbReference type="EMBL" id="MBB3194986.1"/>
    </source>
</evidence>
<organism evidence="3 4">
    <name type="scientific">Roseateles terrae</name>
    <dbReference type="NCBI Taxonomy" id="431060"/>
    <lineage>
        <taxon>Bacteria</taxon>
        <taxon>Pseudomonadati</taxon>
        <taxon>Pseudomonadota</taxon>
        <taxon>Betaproteobacteria</taxon>
        <taxon>Burkholderiales</taxon>
        <taxon>Sphaerotilaceae</taxon>
        <taxon>Roseateles</taxon>
    </lineage>
</organism>
<proteinExistence type="predicted"/>
<dbReference type="RefSeq" id="WP_246409932.1">
    <property type="nucleotide sequence ID" value="NZ_JACHXO010000003.1"/>
</dbReference>
<feature type="chain" id="PRO_5047444755" evidence="1">
    <location>
        <begin position="36"/>
        <end position="529"/>
    </location>
</feature>
<dbReference type="EMBL" id="JACHXO010000003">
    <property type="protein sequence ID" value="MBB3194986.1"/>
    <property type="molecule type" value="Genomic_DNA"/>
</dbReference>
<name>A0ABR6GTE8_9BURK</name>
<keyword evidence="1" id="KW-0732">Signal</keyword>
<accession>A0ABR6GTE8</accession>
<feature type="signal peptide" evidence="1">
    <location>
        <begin position="1"/>
        <end position="35"/>
    </location>
</feature>
<dbReference type="PROSITE" id="PS51352">
    <property type="entry name" value="THIOREDOXIN_2"/>
    <property type="match status" value="1"/>
</dbReference>
<dbReference type="PANTHER" id="PTHR32234:SF0">
    <property type="entry name" value="THIOL:DISULFIDE INTERCHANGE PROTEIN DSBD"/>
    <property type="match status" value="1"/>
</dbReference>
<dbReference type="Gene3D" id="3.40.30.10">
    <property type="entry name" value="Glutaredoxin"/>
    <property type="match status" value="1"/>
</dbReference>